<sequence length="376" mass="43237">MAGASIGTRKPKKSEKKSSWFKKQRMQKEARINVKEQSKKDPNDPRIDQSFLSPMSPKGTSFNQNDQSLVPTPAAPTSRVGPENEDPGPAAMATASIDTHRNKRKKRMSWIEEQMSFKRGRVLLKEMQRAEPCFPFLSLPAEIRNMIYGYALDARWLVSKKKRSCRKYRKKTYEIVRLYCPVGANTSLIRTCQQIYHETRCMLFEINTFSLHSIMFPDLRIAVRSWPIWQNIRKLKMSACCKNLKQLNKLLKTLQEHPSICLRKIDLTIIGLKVASDISPLQNLKVEDSIQINVHTFFMSPLNITGLQNELDFIVPRMMGSNAKTANIQPSSLEPDRFGTTVVKIARSKKQQDEDKYYSELAARAEKILAERRPTE</sequence>
<dbReference type="Proteomes" id="UP000490939">
    <property type="component" value="Unassembled WGS sequence"/>
</dbReference>
<dbReference type="AlphaFoldDB" id="A0A8H3ZE26"/>
<keyword evidence="3" id="KW-1185">Reference proteome</keyword>
<evidence type="ECO:0000313" key="3">
    <source>
        <dbReference type="Proteomes" id="UP000490939"/>
    </source>
</evidence>
<feature type="compositionally biased region" description="Basic residues" evidence="1">
    <location>
        <begin position="9"/>
        <end position="25"/>
    </location>
</feature>
<dbReference type="EMBL" id="WNWR01000206">
    <property type="protein sequence ID" value="KAE9988841.1"/>
    <property type="molecule type" value="Genomic_DNA"/>
</dbReference>
<evidence type="ECO:0000256" key="1">
    <source>
        <dbReference type="SAM" id="MobiDB-lite"/>
    </source>
</evidence>
<dbReference type="PANTHER" id="PTHR42085:SF8">
    <property type="entry name" value="F-BOX DOMAIN-CONTAINING PROTEIN"/>
    <property type="match status" value="1"/>
</dbReference>
<evidence type="ECO:0000313" key="2">
    <source>
        <dbReference type="EMBL" id="KAE9988841.1"/>
    </source>
</evidence>
<proteinExistence type="predicted"/>
<reference evidence="2 3" key="1">
    <citation type="submission" date="2019-07" db="EMBL/GenBank/DDBJ databases">
        <title>Venturia inaequalis Genome Resource.</title>
        <authorList>
            <person name="Lichtner F.J."/>
        </authorList>
    </citation>
    <scope>NUCLEOTIDE SEQUENCE [LARGE SCALE GENOMIC DNA]</scope>
    <source>
        <strain evidence="2 3">DMI_063113</strain>
    </source>
</reference>
<protein>
    <submittedName>
        <fullName evidence="2">Uncharacterized protein</fullName>
    </submittedName>
</protein>
<organism evidence="2 3">
    <name type="scientific">Venturia inaequalis</name>
    <name type="common">Apple scab fungus</name>
    <dbReference type="NCBI Taxonomy" id="5025"/>
    <lineage>
        <taxon>Eukaryota</taxon>
        <taxon>Fungi</taxon>
        <taxon>Dikarya</taxon>
        <taxon>Ascomycota</taxon>
        <taxon>Pezizomycotina</taxon>
        <taxon>Dothideomycetes</taxon>
        <taxon>Pleosporomycetidae</taxon>
        <taxon>Venturiales</taxon>
        <taxon>Venturiaceae</taxon>
        <taxon>Venturia</taxon>
    </lineage>
</organism>
<accession>A0A8H3ZE26</accession>
<dbReference type="PANTHER" id="PTHR42085">
    <property type="entry name" value="F-BOX DOMAIN-CONTAINING PROTEIN"/>
    <property type="match status" value="1"/>
</dbReference>
<comment type="caution">
    <text evidence="2">The sequence shown here is derived from an EMBL/GenBank/DDBJ whole genome shotgun (WGS) entry which is preliminary data.</text>
</comment>
<feature type="compositionally biased region" description="Polar residues" evidence="1">
    <location>
        <begin position="50"/>
        <end position="70"/>
    </location>
</feature>
<dbReference type="OrthoDB" id="3659303at2759"/>
<name>A0A8H3ZE26_VENIN</name>
<feature type="region of interest" description="Disordered" evidence="1">
    <location>
        <begin position="1"/>
        <end position="105"/>
    </location>
</feature>
<feature type="compositionally biased region" description="Basic and acidic residues" evidence="1">
    <location>
        <begin position="26"/>
        <end position="47"/>
    </location>
</feature>
<dbReference type="InterPro" id="IPR038883">
    <property type="entry name" value="AN11006-like"/>
</dbReference>
<gene>
    <name evidence="2" type="ORF">EG327_003204</name>
</gene>